<comment type="catalytic activity">
    <reaction evidence="1">
        <text>inosine + phosphate = alpha-D-ribose 1-phosphate + hypoxanthine</text>
        <dbReference type="Rhea" id="RHEA:27646"/>
        <dbReference type="ChEBI" id="CHEBI:17368"/>
        <dbReference type="ChEBI" id="CHEBI:17596"/>
        <dbReference type="ChEBI" id="CHEBI:43474"/>
        <dbReference type="ChEBI" id="CHEBI:57720"/>
        <dbReference type="EC" id="2.4.2.1"/>
    </reaction>
    <physiologicalReaction direction="left-to-right" evidence="1">
        <dbReference type="Rhea" id="RHEA:27647"/>
    </physiologicalReaction>
</comment>
<dbReference type="EMBL" id="CP001842">
    <property type="protein sequence ID" value="ADB95155.1"/>
    <property type="molecule type" value="Genomic_DNA"/>
</dbReference>
<dbReference type="Gene3D" id="3.60.140.10">
    <property type="entry name" value="CNF1/YfiH-like putative cysteine hydrolases"/>
    <property type="match status" value="1"/>
</dbReference>
<dbReference type="PATRIC" id="fig|713887.8.peg.389"/>
<dbReference type="GO" id="GO:0005507">
    <property type="term" value="F:copper ion binding"/>
    <property type="evidence" value="ECO:0007669"/>
    <property type="project" value="TreeGrafter"/>
</dbReference>
<dbReference type="RefSeq" id="WP_012953820.1">
    <property type="nucleotide sequence ID" value="NC_013771.1"/>
</dbReference>
<reference evidence="12 13" key="1">
    <citation type="journal article" date="2010" name="Nature">
        <title>Metabolic streamlining in an open-ocean nitrogen-fixing cyanobacterium.</title>
        <authorList>
            <person name="Tripp H.J."/>
            <person name="Bench S.R."/>
            <person name="Turk K.A."/>
            <person name="Foster R.A."/>
            <person name="Desany B.A."/>
            <person name="Niazi F."/>
            <person name="Affourtit J.P."/>
            <person name="Zehr J.P."/>
        </authorList>
    </citation>
    <scope>NUCLEOTIDE SEQUENCE [LARGE SCALE GENOMIC DNA]</scope>
    <source>
        <strain evidence="13">ALOHA</strain>
    </source>
</reference>
<organism evidence="13">
    <name type="scientific">Atelocyanobacterium thalassa (isolate ALOHA)</name>
    <dbReference type="NCBI Taxonomy" id="1453429"/>
    <lineage>
        <taxon>Bacteria</taxon>
        <taxon>Bacillati</taxon>
        <taxon>Cyanobacteriota</taxon>
        <taxon>Cyanophyceae</taxon>
        <taxon>Oscillatoriophycideae</taxon>
        <taxon>Chroococcales</taxon>
        <taxon>Aphanothecaceae</taxon>
        <taxon>Candidatus Atelocyanobacterium</taxon>
        <taxon>Candidatus Atelocyanobacterium thalassae</taxon>
    </lineage>
</organism>
<evidence type="ECO:0000256" key="7">
    <source>
        <dbReference type="ARBA" id="ARBA00022833"/>
    </source>
</evidence>
<keyword evidence="4" id="KW-0808">Transferase</keyword>
<dbReference type="Proteomes" id="UP000001405">
    <property type="component" value="Chromosome"/>
</dbReference>
<evidence type="ECO:0000256" key="1">
    <source>
        <dbReference type="ARBA" id="ARBA00000553"/>
    </source>
</evidence>
<comment type="similarity">
    <text evidence="3 11">Belongs to the purine nucleoside phosphorylase YfiH/LACC1 family.</text>
</comment>
<evidence type="ECO:0000256" key="5">
    <source>
        <dbReference type="ARBA" id="ARBA00022723"/>
    </source>
</evidence>
<dbReference type="InterPro" id="IPR003730">
    <property type="entry name" value="Cu_polyphenol_OxRdtase"/>
</dbReference>
<keyword evidence="5" id="KW-0479">Metal-binding</keyword>
<evidence type="ECO:0000256" key="9">
    <source>
        <dbReference type="ARBA" id="ARBA00048968"/>
    </source>
</evidence>
<evidence type="ECO:0000256" key="6">
    <source>
        <dbReference type="ARBA" id="ARBA00022801"/>
    </source>
</evidence>
<comment type="catalytic activity">
    <reaction evidence="10">
        <text>S-methyl-5'-thioadenosine + phosphate = 5-(methylsulfanyl)-alpha-D-ribose 1-phosphate + adenine</text>
        <dbReference type="Rhea" id="RHEA:11852"/>
        <dbReference type="ChEBI" id="CHEBI:16708"/>
        <dbReference type="ChEBI" id="CHEBI:17509"/>
        <dbReference type="ChEBI" id="CHEBI:43474"/>
        <dbReference type="ChEBI" id="CHEBI:58533"/>
        <dbReference type="EC" id="2.4.2.28"/>
    </reaction>
    <physiologicalReaction direction="left-to-right" evidence="10">
        <dbReference type="Rhea" id="RHEA:11853"/>
    </physiologicalReaction>
</comment>
<dbReference type="GO" id="GO:0016787">
    <property type="term" value="F:hydrolase activity"/>
    <property type="evidence" value="ECO:0007669"/>
    <property type="project" value="UniProtKB-KW"/>
</dbReference>
<keyword evidence="6" id="KW-0378">Hydrolase</keyword>
<dbReference type="InterPro" id="IPR011324">
    <property type="entry name" value="Cytotoxic_necrot_fac-like_cat"/>
</dbReference>
<dbReference type="InterPro" id="IPR038371">
    <property type="entry name" value="Cu_polyphenol_OxRdtase_sf"/>
</dbReference>
<evidence type="ECO:0000256" key="2">
    <source>
        <dbReference type="ARBA" id="ARBA00003215"/>
    </source>
</evidence>
<keyword evidence="13" id="KW-1185">Reference proteome</keyword>
<dbReference type="NCBIfam" id="TIGR00726">
    <property type="entry name" value="peptidoglycan editing factor PgeF"/>
    <property type="match status" value="1"/>
</dbReference>
<evidence type="ECO:0000313" key="12">
    <source>
        <dbReference type="EMBL" id="ADB95155.1"/>
    </source>
</evidence>
<name>D3ENV5_ATETH</name>
<dbReference type="AlphaFoldDB" id="D3ENV5"/>
<evidence type="ECO:0000256" key="10">
    <source>
        <dbReference type="ARBA" id="ARBA00049893"/>
    </source>
</evidence>
<dbReference type="HOGENOM" id="CLU_065784_2_0_3"/>
<dbReference type="CDD" id="cd16833">
    <property type="entry name" value="YfiH"/>
    <property type="match status" value="1"/>
</dbReference>
<evidence type="ECO:0000313" key="13">
    <source>
        <dbReference type="Proteomes" id="UP000001405"/>
    </source>
</evidence>
<dbReference type="KEGG" id="cyu:UCYN_04180"/>
<evidence type="ECO:0000256" key="4">
    <source>
        <dbReference type="ARBA" id="ARBA00022679"/>
    </source>
</evidence>
<comment type="catalytic activity">
    <reaction evidence="8">
        <text>adenosine + H2O + H(+) = inosine + NH4(+)</text>
        <dbReference type="Rhea" id="RHEA:24408"/>
        <dbReference type="ChEBI" id="CHEBI:15377"/>
        <dbReference type="ChEBI" id="CHEBI:15378"/>
        <dbReference type="ChEBI" id="CHEBI:16335"/>
        <dbReference type="ChEBI" id="CHEBI:17596"/>
        <dbReference type="ChEBI" id="CHEBI:28938"/>
        <dbReference type="EC" id="3.5.4.4"/>
    </reaction>
    <physiologicalReaction direction="left-to-right" evidence="8">
        <dbReference type="Rhea" id="RHEA:24409"/>
    </physiologicalReaction>
</comment>
<gene>
    <name evidence="12" type="ordered locus">UCYN_04180</name>
</gene>
<evidence type="ECO:0000256" key="3">
    <source>
        <dbReference type="ARBA" id="ARBA00007353"/>
    </source>
</evidence>
<evidence type="ECO:0000256" key="11">
    <source>
        <dbReference type="RuleBase" id="RU361274"/>
    </source>
</evidence>
<comment type="function">
    <text evidence="2">Purine nucleoside enzyme that catalyzes the phosphorolysis of adenosine and inosine nucleosides, yielding D-ribose 1-phosphate and the respective free bases, adenine and hypoxanthine. Also catalyzes the phosphorolysis of S-methyl-5'-thioadenosine into adenine and S-methyl-5-thio-alpha-D-ribose 1-phosphate. Also has adenosine deaminase activity.</text>
</comment>
<protein>
    <recommendedName>
        <fullName evidence="11">Purine nucleoside phosphorylase</fullName>
    </recommendedName>
</protein>
<dbReference type="PANTHER" id="PTHR30616:SF2">
    <property type="entry name" value="PURINE NUCLEOSIDE PHOSPHORYLASE LACC1"/>
    <property type="match status" value="1"/>
</dbReference>
<comment type="catalytic activity">
    <reaction evidence="9">
        <text>adenosine + phosphate = alpha-D-ribose 1-phosphate + adenine</text>
        <dbReference type="Rhea" id="RHEA:27642"/>
        <dbReference type="ChEBI" id="CHEBI:16335"/>
        <dbReference type="ChEBI" id="CHEBI:16708"/>
        <dbReference type="ChEBI" id="CHEBI:43474"/>
        <dbReference type="ChEBI" id="CHEBI:57720"/>
        <dbReference type="EC" id="2.4.2.1"/>
    </reaction>
    <physiologicalReaction direction="left-to-right" evidence="9">
        <dbReference type="Rhea" id="RHEA:27643"/>
    </physiologicalReaction>
</comment>
<dbReference type="OrthoDB" id="4279at2"/>
<dbReference type="PANTHER" id="PTHR30616">
    <property type="entry name" value="UNCHARACTERIZED PROTEIN YFIH"/>
    <property type="match status" value="1"/>
</dbReference>
<proteinExistence type="inferred from homology"/>
<dbReference type="STRING" id="1453429.UCYN_04180"/>
<dbReference type="SUPFAM" id="SSF64438">
    <property type="entry name" value="CNF1/YfiH-like putative cysteine hydrolases"/>
    <property type="match status" value="1"/>
</dbReference>
<accession>D3ENV5</accession>
<evidence type="ECO:0000256" key="8">
    <source>
        <dbReference type="ARBA" id="ARBA00047989"/>
    </source>
</evidence>
<dbReference type="GO" id="GO:0017061">
    <property type="term" value="F:S-methyl-5-thioadenosine phosphorylase activity"/>
    <property type="evidence" value="ECO:0007669"/>
    <property type="project" value="UniProtKB-EC"/>
</dbReference>
<sequence length="259" mass="29226">MITNKLATNWQWKTLNGLPYLTCNFLKQWNHGFLTRSFHPLSPEKIGRFFHSDVTNYQLKQVHSNLILSSNEIDKFSLKNSALLGDGIISNKKKQALWVASADCVPILIGDCKTGYVAAIHAGWKGTAQRIVPEAIIRLQDWGSSLENLYIAIGPAINGRLYQVSRSVATKILVSLDNKSNLGKKLKPLNNIPISFNQKRDKVYINIAQINQIQLEQLGVDKDKISIAPYCTYQSSSNFFSYRRTGARQVQWSLIISDK</sequence>
<keyword evidence="7" id="KW-0862">Zinc</keyword>
<dbReference type="Pfam" id="PF02578">
    <property type="entry name" value="Cu-oxidase_4"/>
    <property type="match status" value="1"/>
</dbReference>